<organism evidence="1 2">
    <name type="scientific">Reticulomyxa filosa</name>
    <dbReference type="NCBI Taxonomy" id="46433"/>
    <lineage>
        <taxon>Eukaryota</taxon>
        <taxon>Sar</taxon>
        <taxon>Rhizaria</taxon>
        <taxon>Retaria</taxon>
        <taxon>Foraminifera</taxon>
        <taxon>Monothalamids</taxon>
        <taxon>Reticulomyxidae</taxon>
        <taxon>Reticulomyxa</taxon>
    </lineage>
</organism>
<evidence type="ECO:0000313" key="1">
    <source>
        <dbReference type="EMBL" id="ETO32512.1"/>
    </source>
</evidence>
<sequence length="344" mass="40796">MLRIFNLTSADEKCEDCDAEVEAEACPESCPDLLTMDKVIQNIELSEVYSWKCLDKHITNGKCCKNYIQKQYPRWEHNYFAFISVLGVSENSIVSAKEWKFKFELVFEFRSKYYAFPFRTSYDALKNLEKLIDAEVLIRSFVHCVIIFFYTKKKHKESKQKLFPCKSYPEPYNKKCIDSSLYEEMKEDVKVLCRRSLPGFLELKALRAGAKQVDIIRKFCPKKKYIQHLFSSPSLLLKNWFFCNLVESDMTFYAPLEKLLRSRAEAQLSKWKKFATRNHMKLENLCKQKMTEKQAFHTVYAIRRLLEGSRMFYHWALAFEGPNHLLRIEFFDTSEIEWLLVCAC</sequence>
<dbReference type="Proteomes" id="UP000023152">
    <property type="component" value="Unassembled WGS sequence"/>
</dbReference>
<keyword evidence="2" id="KW-1185">Reference proteome</keyword>
<accession>X6P4I9</accession>
<name>X6P4I9_RETFI</name>
<dbReference type="AlphaFoldDB" id="X6P4I9"/>
<reference evidence="1 2" key="1">
    <citation type="journal article" date="2013" name="Curr. Biol.">
        <title>The Genome of the Foraminiferan Reticulomyxa filosa.</title>
        <authorList>
            <person name="Glockner G."/>
            <person name="Hulsmann N."/>
            <person name="Schleicher M."/>
            <person name="Noegel A.A."/>
            <person name="Eichinger L."/>
            <person name="Gallinger C."/>
            <person name="Pawlowski J."/>
            <person name="Sierra R."/>
            <person name="Euteneuer U."/>
            <person name="Pillet L."/>
            <person name="Moustafa A."/>
            <person name="Platzer M."/>
            <person name="Groth M."/>
            <person name="Szafranski K."/>
            <person name="Schliwa M."/>
        </authorList>
    </citation>
    <scope>NUCLEOTIDE SEQUENCE [LARGE SCALE GENOMIC DNA]</scope>
</reference>
<gene>
    <name evidence="1" type="ORF">RFI_04604</name>
</gene>
<comment type="caution">
    <text evidence="1">The sequence shown here is derived from an EMBL/GenBank/DDBJ whole genome shotgun (WGS) entry which is preliminary data.</text>
</comment>
<dbReference type="EMBL" id="ASPP01004156">
    <property type="protein sequence ID" value="ETO32512.1"/>
    <property type="molecule type" value="Genomic_DNA"/>
</dbReference>
<proteinExistence type="predicted"/>
<evidence type="ECO:0000313" key="2">
    <source>
        <dbReference type="Proteomes" id="UP000023152"/>
    </source>
</evidence>
<protein>
    <submittedName>
        <fullName evidence="1">Uncharacterized protein</fullName>
    </submittedName>
</protein>